<reference evidence="3 4" key="1">
    <citation type="submission" date="2018-10" db="EMBL/GenBank/DDBJ databases">
        <title>Sequencing the genomes of 1000 actinobacteria strains.</title>
        <authorList>
            <person name="Klenk H.-P."/>
        </authorList>
    </citation>
    <scope>NUCLEOTIDE SEQUENCE [LARGE SCALE GENOMIC DNA]</scope>
    <source>
        <strain evidence="3 4">DSM 45175</strain>
    </source>
</reference>
<protein>
    <submittedName>
        <fullName evidence="3">LPPG:FO 2-phospho-L-lactate transferase</fullName>
    </submittedName>
</protein>
<dbReference type="EMBL" id="RBKT01000001">
    <property type="protein sequence ID" value="RKR90320.1"/>
    <property type="molecule type" value="Genomic_DNA"/>
</dbReference>
<dbReference type="Pfam" id="PF01933">
    <property type="entry name" value="CofD"/>
    <property type="match status" value="1"/>
</dbReference>
<keyword evidence="4" id="KW-1185">Reference proteome</keyword>
<evidence type="ECO:0000313" key="4">
    <source>
        <dbReference type="Proteomes" id="UP000277671"/>
    </source>
</evidence>
<dbReference type="NCBIfam" id="TIGR01819">
    <property type="entry name" value="F420_cofD"/>
    <property type="match status" value="1"/>
</dbReference>
<keyword evidence="2" id="KW-0460">Magnesium</keyword>
<dbReference type="FunFam" id="1.10.8.240:FF:000001">
    <property type="entry name" value="2-phospho-L-lactate transferase"/>
    <property type="match status" value="1"/>
</dbReference>
<dbReference type="HAMAP" id="MF_01257">
    <property type="entry name" value="CofD"/>
    <property type="match status" value="1"/>
</dbReference>
<dbReference type="AlphaFoldDB" id="A0A495JMP6"/>
<accession>A0A495JMP6</accession>
<dbReference type="GO" id="GO:0043743">
    <property type="term" value="F:LPPG:FO 2-phospho-L-lactate transferase activity"/>
    <property type="evidence" value="ECO:0007669"/>
    <property type="project" value="InterPro"/>
</dbReference>
<dbReference type="PANTHER" id="PTHR43007">
    <property type="entry name" value="2-PHOSPHO-L-LACTATE TRANSFERASE"/>
    <property type="match status" value="1"/>
</dbReference>
<sequence length="328" mass="34052">MHIVVLTGGIGGARFLAGVRAYARETGDEVTAVVNVGDDVIMHGLRICPDLDSVMYTLGGGADPERGWGRVGETWTVKNELAAYGAEPSWFGLGDKDIATHLVRTTMLNAGYPLSAVTEALCARWQPGVRLLPATDDRLETHVVVDVPVGESGTADGGTDDGGQRAIHFQEWWVRYRGDVPTHRFVFVGAEAAKPAAGVLDALTSADVVLVAPSNPVVSIAPILAVPGLREALTTGRAPVVGVSPIIGDAPVRGMADRCLAVLDVPCTAAGVGGLYGARSAGGILDGWLVDTTDAGTTVPDLTVRAAPLWMTDEAATVAMVRAALELA</sequence>
<dbReference type="InterPro" id="IPR002882">
    <property type="entry name" value="CofD"/>
</dbReference>
<dbReference type="Proteomes" id="UP000277671">
    <property type="component" value="Unassembled WGS sequence"/>
</dbReference>
<evidence type="ECO:0000256" key="1">
    <source>
        <dbReference type="ARBA" id="ARBA00022679"/>
    </source>
</evidence>
<dbReference type="GO" id="GO:0000287">
    <property type="term" value="F:magnesium ion binding"/>
    <property type="evidence" value="ECO:0007669"/>
    <property type="project" value="InterPro"/>
</dbReference>
<dbReference type="Gene3D" id="1.10.8.240">
    <property type="entry name" value="CofD-like domain"/>
    <property type="match status" value="1"/>
</dbReference>
<organism evidence="3 4">
    <name type="scientific">Micromonospora pisi</name>
    <dbReference type="NCBI Taxonomy" id="589240"/>
    <lineage>
        <taxon>Bacteria</taxon>
        <taxon>Bacillati</taxon>
        <taxon>Actinomycetota</taxon>
        <taxon>Actinomycetes</taxon>
        <taxon>Micromonosporales</taxon>
        <taxon>Micromonosporaceae</taxon>
        <taxon>Micromonospora</taxon>
    </lineage>
</organism>
<dbReference type="SUPFAM" id="SSF142338">
    <property type="entry name" value="CofD-like"/>
    <property type="match status" value="1"/>
</dbReference>
<dbReference type="Gene3D" id="3.40.50.10680">
    <property type="entry name" value="CofD-like domains"/>
    <property type="match status" value="1"/>
</dbReference>
<keyword evidence="1 3" id="KW-0808">Transferase</keyword>
<gene>
    <name evidence="3" type="ORF">BDK92_4690</name>
</gene>
<proteinExistence type="inferred from homology"/>
<comment type="caution">
    <text evidence="3">The sequence shown here is derived from an EMBL/GenBank/DDBJ whole genome shotgun (WGS) entry which is preliminary data.</text>
</comment>
<dbReference type="InterPro" id="IPR010115">
    <property type="entry name" value="FbiA/CofD"/>
</dbReference>
<dbReference type="InterPro" id="IPR038136">
    <property type="entry name" value="CofD-like_dom_sf"/>
</dbReference>
<evidence type="ECO:0000256" key="2">
    <source>
        <dbReference type="ARBA" id="ARBA00022842"/>
    </source>
</evidence>
<evidence type="ECO:0000313" key="3">
    <source>
        <dbReference type="EMBL" id="RKR90320.1"/>
    </source>
</evidence>
<name>A0A495JMP6_9ACTN</name>
<dbReference type="CDD" id="cd07186">
    <property type="entry name" value="CofD_like"/>
    <property type="match status" value="1"/>
</dbReference>
<dbReference type="PANTHER" id="PTHR43007:SF1">
    <property type="entry name" value="2-PHOSPHO-L-LACTATE TRANSFERASE"/>
    <property type="match status" value="1"/>
</dbReference>
<dbReference type="RefSeq" id="WP_211349338.1">
    <property type="nucleotide sequence ID" value="NZ_RBKT01000001.1"/>
</dbReference>